<geneLocation type="plasmid" evidence="2">
    <name>pcblh4a</name>
</geneLocation>
<organism evidence="1 2">
    <name type="scientific">Celeribacter baekdonensis</name>
    <dbReference type="NCBI Taxonomy" id="875171"/>
    <lineage>
        <taxon>Bacteria</taxon>
        <taxon>Pseudomonadati</taxon>
        <taxon>Pseudomonadota</taxon>
        <taxon>Alphaproteobacteria</taxon>
        <taxon>Rhodobacterales</taxon>
        <taxon>Roseobacteraceae</taxon>
        <taxon>Celeribacter</taxon>
    </lineage>
</organism>
<dbReference type="KEGG" id="cbak:DA792_00715"/>
<reference evidence="1 2" key="1">
    <citation type="submission" date="2018-03" db="EMBL/GenBank/DDBJ databases">
        <title>The Complete Genome of Celeribacter baekdonensis strain LH4, a Thiosulfate-Oxidizing Alphaproteobacterium Isolated from Gulf of Mexico Continental Slope Sediments.</title>
        <authorList>
            <person name="Flood B.E."/>
            <person name="Bailey J.V."/>
            <person name="Leprich D."/>
        </authorList>
    </citation>
    <scope>NUCLEOTIDE SEQUENCE [LARGE SCALE GENOMIC DNA]</scope>
    <source>
        <strain evidence="1 2">LH4</strain>
        <plasmid evidence="2">Plasmid pcblh4a</plasmid>
    </source>
</reference>
<keyword evidence="1" id="KW-0614">Plasmid</keyword>
<sequence length="76" mass="8640">MKTLQGLTPFEYWLRRARALALARLVKCTPPPGQNLSTVDQSLPYGALRCRLEQEPSTLSALMQALNCCWGKTRYR</sequence>
<accession>A0A2R4LY12</accession>
<protein>
    <submittedName>
        <fullName evidence="1">Uncharacterized protein</fullName>
    </submittedName>
</protein>
<dbReference type="EMBL" id="CP028472">
    <property type="protein sequence ID" value="AVW89759.1"/>
    <property type="molecule type" value="Genomic_DNA"/>
</dbReference>
<dbReference type="Proteomes" id="UP000241447">
    <property type="component" value="Plasmid pCBLh4a"/>
</dbReference>
<gene>
    <name evidence="1" type="ORF">DA792_00715</name>
</gene>
<name>A0A2R4LY12_9RHOB</name>
<dbReference type="AlphaFoldDB" id="A0A2R4LY12"/>
<proteinExistence type="predicted"/>
<evidence type="ECO:0000313" key="2">
    <source>
        <dbReference type="Proteomes" id="UP000241447"/>
    </source>
</evidence>
<evidence type="ECO:0000313" key="1">
    <source>
        <dbReference type="EMBL" id="AVW89759.1"/>
    </source>
</evidence>